<dbReference type="GO" id="GO:0016491">
    <property type="term" value="F:oxidoreductase activity"/>
    <property type="evidence" value="ECO:0007669"/>
    <property type="project" value="UniProtKB-KW"/>
</dbReference>
<evidence type="ECO:0000256" key="5">
    <source>
        <dbReference type="ARBA" id="ARBA00023002"/>
    </source>
</evidence>
<organism evidence="10 11">
    <name type="scientific">Desulfobacula phenolica</name>
    <dbReference type="NCBI Taxonomy" id="90732"/>
    <lineage>
        <taxon>Bacteria</taxon>
        <taxon>Pseudomonadati</taxon>
        <taxon>Thermodesulfobacteriota</taxon>
        <taxon>Desulfobacteria</taxon>
        <taxon>Desulfobacterales</taxon>
        <taxon>Desulfobacteraceae</taxon>
        <taxon>Desulfobacula</taxon>
    </lineage>
</organism>
<dbReference type="InterPro" id="IPR006656">
    <property type="entry name" value="Mopterin_OxRdtase"/>
</dbReference>
<dbReference type="Pfam" id="PF00384">
    <property type="entry name" value="Molybdopterin"/>
    <property type="match status" value="1"/>
</dbReference>
<evidence type="ECO:0000256" key="7">
    <source>
        <dbReference type="ARBA" id="ARBA00023014"/>
    </source>
</evidence>
<dbReference type="SMART" id="SM00926">
    <property type="entry name" value="Molybdop_Fe4S4"/>
    <property type="match status" value="1"/>
</dbReference>
<name>A0A1H2JTG6_9BACT</name>
<feature type="domain" description="4Fe-4S Mo/W bis-MGD-type" evidence="9">
    <location>
        <begin position="10"/>
        <end position="66"/>
    </location>
</feature>
<feature type="region of interest" description="Disordered" evidence="8">
    <location>
        <begin position="612"/>
        <end position="638"/>
    </location>
</feature>
<keyword evidence="3" id="KW-0500">Molybdenum</keyword>
<dbReference type="Pfam" id="PF04879">
    <property type="entry name" value="Molybdop_Fe4S4"/>
    <property type="match status" value="1"/>
</dbReference>
<dbReference type="GO" id="GO:0018818">
    <property type="term" value="F:acetylene hydratase activity"/>
    <property type="evidence" value="ECO:0007669"/>
    <property type="project" value="InterPro"/>
</dbReference>
<reference evidence="11" key="1">
    <citation type="submission" date="2016-10" db="EMBL/GenBank/DDBJ databases">
        <authorList>
            <person name="Varghese N."/>
            <person name="Submissions S."/>
        </authorList>
    </citation>
    <scope>NUCLEOTIDE SEQUENCE [LARGE SCALE GENOMIC DNA]</scope>
    <source>
        <strain evidence="11">DSM 3384</strain>
    </source>
</reference>
<dbReference type="InterPro" id="IPR037949">
    <property type="entry name" value="MopB_CT_Acetylene-hydratase"/>
</dbReference>
<dbReference type="Proteomes" id="UP000199608">
    <property type="component" value="Unassembled WGS sequence"/>
</dbReference>
<gene>
    <name evidence="10" type="ORF">SAMN04487931_11529</name>
</gene>
<dbReference type="InterPro" id="IPR009010">
    <property type="entry name" value="Asp_de-COase-like_dom_sf"/>
</dbReference>
<sequence>MGSKNIDIVRTTTWSAGPGCHGGCGVLAHIKDGELIKIEGDPDHPWNQGRLCARALAMTQYVKHEDRITRPLKRVGKRGQGKWEEISWEEALDYIEKKMKDIREEYGPESVIFSMGTGRDIGPWICMLAYAFGSPNVMFSLSGSACYGPRLSACNTFQGCYCVFDAGQWLPKRYEDPKFKLPETIIIWGYNIAATCPDNLFGHWVIDMMKRGTKIICVDPRLSFFASRSKHWLQIRPGTDAALAMGMLNVIINEDLYDHDFLEKWTNGAHLMRMDTGKLLREVHLDKTGAPDNFVVWDENSGEPVIWHSSETEFKTLNVKAAFSGLWDVTLADGTRVTCRTAWDAYREEVNKYPLDKVQEITRVDADEIRKAARLYATSKPAAIQWGVPIDMTPAVTPTCHAIASLWALTGNLDIPGGNVIAKFAFDAVSYALPGAVGPIGLKDKKMDAKRVGVKEYGPYRTFHWRAQTDMTLDQIFTGKPYPIKGMWIQTAGLLNGIGLDPKKWKKALEKLDFIAAVDLFHTPTTQYADILLPASTFLEKNGVRSWWVPLQTINKAMKVDQCRPDVEINFELARRFDPDFKYDTVNELFDEILKPSGMTFEQLQKKGWAIPPEDHPSSPYHRHEKGQLRPDGKPGFKTPTGKFELYSTYREEWGLDPLPHHEEPPFTPVSRPDLAKEYPLILSTGRRSPAYFHSEHRNIPWLRQLDPDPVVEIHPQTAAAHDIGNGEWVWLENWLGRCKMKAKVTPIVPPWMVMAAHGWWYPEKKAAEPSLYGVWECNVNQLIPMGNQGKDGQGAPIKHLLCRIVKANGKETNNG</sequence>
<keyword evidence="11" id="KW-1185">Reference proteome</keyword>
<feature type="compositionally biased region" description="Basic and acidic residues" evidence="8">
    <location>
        <begin position="626"/>
        <end position="635"/>
    </location>
</feature>
<dbReference type="SUPFAM" id="SSF50692">
    <property type="entry name" value="ADC-like"/>
    <property type="match status" value="1"/>
</dbReference>
<dbReference type="Gene3D" id="2.20.25.90">
    <property type="entry name" value="ADC-like domains"/>
    <property type="match status" value="1"/>
</dbReference>
<dbReference type="PROSITE" id="PS00490">
    <property type="entry name" value="MOLYBDOPTERIN_PROK_2"/>
    <property type="match status" value="1"/>
</dbReference>
<dbReference type="GO" id="GO:0043546">
    <property type="term" value="F:molybdopterin cofactor binding"/>
    <property type="evidence" value="ECO:0007669"/>
    <property type="project" value="InterPro"/>
</dbReference>
<keyword evidence="7" id="KW-0411">Iron-sulfur</keyword>
<dbReference type="PROSITE" id="PS51669">
    <property type="entry name" value="4FE4S_MOW_BIS_MGD"/>
    <property type="match status" value="1"/>
</dbReference>
<dbReference type="PANTHER" id="PTHR43742">
    <property type="entry name" value="TRIMETHYLAMINE-N-OXIDE REDUCTASE"/>
    <property type="match status" value="1"/>
</dbReference>
<evidence type="ECO:0000256" key="3">
    <source>
        <dbReference type="ARBA" id="ARBA00022505"/>
    </source>
</evidence>
<dbReference type="PANTHER" id="PTHR43742:SF6">
    <property type="entry name" value="OXIDOREDUCTASE YYAE-RELATED"/>
    <property type="match status" value="1"/>
</dbReference>
<dbReference type="InterPro" id="IPR050612">
    <property type="entry name" value="Prok_Mopterin_Oxidored"/>
</dbReference>
<comment type="similarity">
    <text evidence="2">Belongs to the prokaryotic molybdopterin-containing oxidoreductase family.</text>
</comment>
<protein>
    <submittedName>
        <fullName evidence="10">Molybdopterin oxidoreductase Fe4S4 domain-containing protein</fullName>
    </submittedName>
</protein>
<dbReference type="RefSeq" id="WP_092237736.1">
    <property type="nucleotide sequence ID" value="NZ_FNLL01000015.1"/>
</dbReference>
<evidence type="ECO:0000256" key="6">
    <source>
        <dbReference type="ARBA" id="ARBA00023004"/>
    </source>
</evidence>
<dbReference type="SUPFAM" id="SSF53706">
    <property type="entry name" value="Formate dehydrogenase/DMSO reductase, domains 1-3"/>
    <property type="match status" value="1"/>
</dbReference>
<keyword evidence="6" id="KW-0408">Iron</keyword>
<dbReference type="CDD" id="cd02781">
    <property type="entry name" value="MopB_CT_Acetylene-hydratase"/>
    <property type="match status" value="1"/>
</dbReference>
<proteinExistence type="inferred from homology"/>
<dbReference type="Gene3D" id="2.40.40.20">
    <property type="match status" value="1"/>
</dbReference>
<dbReference type="GO" id="GO:0046872">
    <property type="term" value="F:metal ion binding"/>
    <property type="evidence" value="ECO:0007669"/>
    <property type="project" value="UniProtKB-KW"/>
</dbReference>
<dbReference type="InterPro" id="IPR006963">
    <property type="entry name" value="Mopterin_OxRdtase_4Fe-4S_dom"/>
</dbReference>
<dbReference type="Gene3D" id="3.40.228.10">
    <property type="entry name" value="Dimethylsulfoxide Reductase, domain 2"/>
    <property type="match status" value="1"/>
</dbReference>
<dbReference type="InterPro" id="IPR006657">
    <property type="entry name" value="MoPterin_dinucl-bd_dom"/>
</dbReference>
<evidence type="ECO:0000256" key="2">
    <source>
        <dbReference type="ARBA" id="ARBA00010312"/>
    </source>
</evidence>
<keyword evidence="4" id="KW-0479">Metal-binding</keyword>
<dbReference type="AlphaFoldDB" id="A0A1H2JTG6"/>
<comment type="cofactor">
    <cofactor evidence="1">
        <name>Mo-bis(molybdopterin guanine dinucleotide)</name>
        <dbReference type="ChEBI" id="CHEBI:60539"/>
    </cofactor>
</comment>
<evidence type="ECO:0000259" key="9">
    <source>
        <dbReference type="PROSITE" id="PS51669"/>
    </source>
</evidence>
<accession>A0A1H2JTG6</accession>
<dbReference type="InterPro" id="IPR006655">
    <property type="entry name" value="Mopterin_OxRdtase_prok_CS"/>
</dbReference>
<dbReference type="EMBL" id="FNLL01000015">
    <property type="protein sequence ID" value="SDU59448.1"/>
    <property type="molecule type" value="Genomic_DNA"/>
</dbReference>
<evidence type="ECO:0000313" key="10">
    <source>
        <dbReference type="EMBL" id="SDU59448.1"/>
    </source>
</evidence>
<evidence type="ECO:0000256" key="4">
    <source>
        <dbReference type="ARBA" id="ARBA00022723"/>
    </source>
</evidence>
<dbReference type="PROSITE" id="PS00932">
    <property type="entry name" value="MOLYBDOPTERIN_PROK_3"/>
    <property type="match status" value="1"/>
</dbReference>
<keyword evidence="5" id="KW-0560">Oxidoreductase</keyword>
<evidence type="ECO:0000256" key="8">
    <source>
        <dbReference type="SAM" id="MobiDB-lite"/>
    </source>
</evidence>
<evidence type="ECO:0000256" key="1">
    <source>
        <dbReference type="ARBA" id="ARBA00001942"/>
    </source>
</evidence>
<evidence type="ECO:0000313" key="11">
    <source>
        <dbReference type="Proteomes" id="UP000199608"/>
    </source>
</evidence>
<dbReference type="GO" id="GO:0051536">
    <property type="term" value="F:iron-sulfur cluster binding"/>
    <property type="evidence" value="ECO:0007669"/>
    <property type="project" value="UniProtKB-KW"/>
</dbReference>
<dbReference type="Pfam" id="PF01568">
    <property type="entry name" value="Molydop_binding"/>
    <property type="match status" value="1"/>
</dbReference>
<dbReference type="Gene3D" id="3.40.50.740">
    <property type="match status" value="2"/>
</dbReference>